<feature type="region of interest" description="Disordered" evidence="9">
    <location>
        <begin position="448"/>
        <end position="485"/>
    </location>
</feature>
<evidence type="ECO:0000256" key="6">
    <source>
        <dbReference type="ARBA" id="ARBA00023242"/>
    </source>
</evidence>
<dbReference type="InterPro" id="IPR001356">
    <property type="entry name" value="HD"/>
</dbReference>
<dbReference type="InterPro" id="IPR009057">
    <property type="entry name" value="Homeodomain-like_sf"/>
</dbReference>
<dbReference type="GO" id="GO:0000978">
    <property type="term" value="F:RNA polymerase II cis-regulatory region sequence-specific DNA binding"/>
    <property type="evidence" value="ECO:0007669"/>
    <property type="project" value="TreeGrafter"/>
</dbReference>
<dbReference type="GO" id="GO:0005667">
    <property type="term" value="C:transcription regulator complex"/>
    <property type="evidence" value="ECO:0007669"/>
    <property type="project" value="TreeGrafter"/>
</dbReference>
<dbReference type="InterPro" id="IPR017970">
    <property type="entry name" value="Homeobox_CS"/>
</dbReference>
<dbReference type="OrthoDB" id="3501850at2759"/>
<comment type="similarity">
    <text evidence="2">Belongs to the SIX/Sine oculis homeobox family.</text>
</comment>
<dbReference type="SUPFAM" id="SSF46689">
    <property type="entry name" value="Homeodomain-like"/>
    <property type="match status" value="1"/>
</dbReference>
<keyword evidence="4 7" id="KW-0238">DNA-binding</keyword>
<organism evidence="11 12">
    <name type="scientific">Trichogramma brassicae</name>
    <dbReference type="NCBI Taxonomy" id="86971"/>
    <lineage>
        <taxon>Eukaryota</taxon>
        <taxon>Metazoa</taxon>
        <taxon>Ecdysozoa</taxon>
        <taxon>Arthropoda</taxon>
        <taxon>Hexapoda</taxon>
        <taxon>Insecta</taxon>
        <taxon>Pterygota</taxon>
        <taxon>Neoptera</taxon>
        <taxon>Endopterygota</taxon>
        <taxon>Hymenoptera</taxon>
        <taxon>Apocrita</taxon>
        <taxon>Proctotrupomorpha</taxon>
        <taxon>Chalcidoidea</taxon>
        <taxon>Trichogrammatidae</taxon>
        <taxon>Trichogramma</taxon>
    </lineage>
</organism>
<accession>A0A6H5IR00</accession>
<evidence type="ECO:0000256" key="2">
    <source>
        <dbReference type="ARBA" id="ARBA00008161"/>
    </source>
</evidence>
<dbReference type="Gene3D" id="1.10.10.60">
    <property type="entry name" value="Homeodomain-like"/>
    <property type="match status" value="1"/>
</dbReference>
<evidence type="ECO:0000256" key="8">
    <source>
        <dbReference type="RuleBase" id="RU000682"/>
    </source>
</evidence>
<evidence type="ECO:0000256" key="7">
    <source>
        <dbReference type="PROSITE-ProRule" id="PRU00108"/>
    </source>
</evidence>
<evidence type="ECO:0000259" key="10">
    <source>
        <dbReference type="PROSITE" id="PS50071"/>
    </source>
</evidence>
<dbReference type="GO" id="GO:0005634">
    <property type="term" value="C:nucleus"/>
    <property type="evidence" value="ECO:0007669"/>
    <property type="project" value="UniProtKB-SubCell"/>
</dbReference>
<name>A0A6H5IR00_9HYME</name>
<dbReference type="EMBL" id="CADCXV010000898">
    <property type="protein sequence ID" value="CAB0038239.1"/>
    <property type="molecule type" value="Genomic_DNA"/>
</dbReference>
<dbReference type="GO" id="GO:0000981">
    <property type="term" value="F:DNA-binding transcription factor activity, RNA polymerase II-specific"/>
    <property type="evidence" value="ECO:0007669"/>
    <property type="project" value="InterPro"/>
</dbReference>
<dbReference type="Pfam" id="PF16878">
    <property type="entry name" value="SIX1_SD"/>
    <property type="match status" value="1"/>
</dbReference>
<dbReference type="FunFam" id="1.10.10.60:FF:000046">
    <property type="entry name" value="SIX homeobox 3"/>
    <property type="match status" value="1"/>
</dbReference>
<dbReference type="Proteomes" id="UP000479190">
    <property type="component" value="Unassembled WGS sequence"/>
</dbReference>
<evidence type="ECO:0000256" key="4">
    <source>
        <dbReference type="ARBA" id="ARBA00023125"/>
    </source>
</evidence>
<gene>
    <name evidence="11" type="ORF">TBRA_LOCUS10027</name>
</gene>
<keyword evidence="12" id="KW-1185">Reference proteome</keyword>
<evidence type="ECO:0000256" key="5">
    <source>
        <dbReference type="ARBA" id="ARBA00023155"/>
    </source>
</evidence>
<dbReference type="PANTHER" id="PTHR10390:SF44">
    <property type="entry name" value="SIX HOMEOBOX 4"/>
    <property type="match status" value="1"/>
</dbReference>
<dbReference type="PROSITE" id="PS00027">
    <property type="entry name" value="HOMEOBOX_1"/>
    <property type="match status" value="1"/>
</dbReference>
<dbReference type="CDD" id="cd00086">
    <property type="entry name" value="homeodomain"/>
    <property type="match status" value="1"/>
</dbReference>
<dbReference type="SMART" id="SM00389">
    <property type="entry name" value="HOX"/>
    <property type="match status" value="1"/>
</dbReference>
<comment type="subcellular location">
    <subcellularLocation>
        <location evidence="1 7 8">Nucleus</location>
    </subcellularLocation>
</comment>
<keyword evidence="6 7" id="KW-0539">Nucleus</keyword>
<evidence type="ECO:0000313" key="12">
    <source>
        <dbReference type="Proteomes" id="UP000479190"/>
    </source>
</evidence>
<feature type="region of interest" description="Disordered" evidence="9">
    <location>
        <begin position="86"/>
        <end position="107"/>
    </location>
</feature>
<feature type="compositionally biased region" description="Low complexity" evidence="9">
    <location>
        <begin position="448"/>
        <end position="462"/>
    </location>
</feature>
<proteinExistence type="inferred from homology"/>
<evidence type="ECO:0000313" key="11">
    <source>
        <dbReference type="EMBL" id="CAB0038239.1"/>
    </source>
</evidence>
<keyword evidence="3" id="KW-0217">Developmental protein</keyword>
<keyword evidence="5 7" id="KW-0371">Homeobox</keyword>
<reference evidence="11 12" key="1">
    <citation type="submission" date="2020-02" db="EMBL/GenBank/DDBJ databases">
        <authorList>
            <person name="Ferguson B K."/>
        </authorList>
    </citation>
    <scope>NUCLEOTIDE SEQUENCE [LARGE SCALE GENOMIC DNA]</scope>
</reference>
<dbReference type="PROSITE" id="PS50071">
    <property type="entry name" value="HOMEOBOX_2"/>
    <property type="match status" value="1"/>
</dbReference>
<evidence type="ECO:0000256" key="9">
    <source>
        <dbReference type="SAM" id="MobiDB-lite"/>
    </source>
</evidence>
<feature type="region of interest" description="Disordered" evidence="9">
    <location>
        <begin position="207"/>
        <end position="229"/>
    </location>
</feature>
<sequence length="485" mass="54817">MSPTMHHMNQFTSDQVDCICEALIVHKKYEKLAKFMAGLAEARSPSEWRLVAEATVAFHRQEYPKVYSILQSHTSRWNIIPNAKRCGSSRTTKSRPRPATGAWGPSTSTGCAKSIPCQRPSGMARRWYCFKEKARNSLRDMYIKNKYPNPAEKRLLSKKTGLTLTQVSNWFKNRRQRDRTPQQRNNGSPHQRTSPSAVLELQRLQHDMTHQQNQSHRHQHDQQQQQHALLLQQQQQQQQLLQQQQELQLQQQQQIPEIPSHVLQRHIGLDPGYSAAAITPMNLQSGPAVPTSSPMVALQHNPSPTYHMPYSASPMMPEQPSPVEIGGSISPNEPLDVKPFSSAEEEVTVALATRGTTVPTYETKREYDASASDKSDDEFSVSGSNIFMTHHSDDYLFVIDSPLEKDLSHIYYTTHANVGHQYYNAAAVAAHPYHHPQHHATVMLQSQHVSNSANHHQSQHHAQLGHMGPGNYDDGLAHQQQPPSL</sequence>
<evidence type="ECO:0000256" key="3">
    <source>
        <dbReference type="ARBA" id="ARBA00022473"/>
    </source>
</evidence>
<dbReference type="InterPro" id="IPR031701">
    <property type="entry name" value="SIX1_SD"/>
</dbReference>
<feature type="compositionally biased region" description="Polar residues" evidence="9">
    <location>
        <begin position="182"/>
        <end position="195"/>
    </location>
</feature>
<feature type="DNA-binding region" description="Homeobox" evidence="7">
    <location>
        <begin position="123"/>
        <end position="182"/>
    </location>
</feature>
<feature type="domain" description="Homeobox" evidence="10">
    <location>
        <begin position="121"/>
        <end position="181"/>
    </location>
</feature>
<dbReference type="Pfam" id="PF00046">
    <property type="entry name" value="Homeodomain"/>
    <property type="match status" value="1"/>
</dbReference>
<evidence type="ECO:0000256" key="1">
    <source>
        <dbReference type="ARBA" id="ARBA00004123"/>
    </source>
</evidence>
<dbReference type="AlphaFoldDB" id="A0A6H5IR00"/>
<protein>
    <recommendedName>
        <fullName evidence="10">Homeobox domain-containing protein</fullName>
    </recommendedName>
</protein>
<dbReference type="PANTHER" id="PTHR10390">
    <property type="entry name" value="HOMEOBOX PROTEIN SIX"/>
    <property type="match status" value="1"/>
</dbReference>
<feature type="region of interest" description="Disordered" evidence="9">
    <location>
        <begin position="166"/>
        <end position="195"/>
    </location>
</feature>